<gene>
    <name evidence="3" type="ORF">METZ01_LOCUS218396</name>
</gene>
<name>A0A382FSG0_9ZZZZ</name>
<proteinExistence type="predicted"/>
<evidence type="ECO:0000259" key="2">
    <source>
        <dbReference type="Pfam" id="PF00296"/>
    </source>
</evidence>
<evidence type="ECO:0000256" key="1">
    <source>
        <dbReference type="ARBA" id="ARBA00023002"/>
    </source>
</evidence>
<reference evidence="3" key="1">
    <citation type="submission" date="2018-05" db="EMBL/GenBank/DDBJ databases">
        <authorList>
            <person name="Lanie J.A."/>
            <person name="Ng W.-L."/>
            <person name="Kazmierczak K.M."/>
            <person name="Andrzejewski T.M."/>
            <person name="Davidsen T.M."/>
            <person name="Wayne K.J."/>
            <person name="Tettelin H."/>
            <person name="Glass J.I."/>
            <person name="Rusch D."/>
            <person name="Podicherti R."/>
            <person name="Tsui H.-C.T."/>
            <person name="Winkler M.E."/>
        </authorList>
    </citation>
    <scope>NUCLEOTIDE SEQUENCE</scope>
</reference>
<feature type="domain" description="Luciferase-like" evidence="2">
    <location>
        <begin position="5"/>
        <end position="197"/>
    </location>
</feature>
<dbReference type="InterPro" id="IPR050564">
    <property type="entry name" value="F420-G6PD/mer"/>
</dbReference>
<dbReference type="PANTHER" id="PTHR43244:SF1">
    <property type="entry name" value="5,10-METHYLENETETRAHYDROMETHANOPTERIN REDUCTASE"/>
    <property type="match status" value="1"/>
</dbReference>
<evidence type="ECO:0000313" key="3">
    <source>
        <dbReference type="EMBL" id="SVB65542.1"/>
    </source>
</evidence>
<dbReference type="GO" id="GO:0016705">
    <property type="term" value="F:oxidoreductase activity, acting on paired donors, with incorporation or reduction of molecular oxygen"/>
    <property type="evidence" value="ECO:0007669"/>
    <property type="project" value="InterPro"/>
</dbReference>
<dbReference type="Gene3D" id="3.20.20.30">
    <property type="entry name" value="Luciferase-like domain"/>
    <property type="match status" value="1"/>
</dbReference>
<dbReference type="PANTHER" id="PTHR43244">
    <property type="match status" value="1"/>
</dbReference>
<feature type="non-terminal residue" evidence="3">
    <location>
        <position position="1"/>
    </location>
</feature>
<organism evidence="3">
    <name type="scientific">marine metagenome</name>
    <dbReference type="NCBI Taxonomy" id="408172"/>
    <lineage>
        <taxon>unclassified sequences</taxon>
        <taxon>metagenomes</taxon>
        <taxon>ecological metagenomes</taxon>
    </lineage>
</organism>
<sequence>KPAVALEESVHIIRQMLAGDQVTLHGQVAYIDNGFLDFQARPDIPIFVGSRGDRILQLAGRVADGVLIGTYASREGIEHGITMVKKGLKQSQRSIRDIKIFPRVDCCVLEDSEAARDAMRPMIALMLMASYPDQGFIKRLGLHIPDKLLQAIEEQREEKVLELSHLVPDSFVDSYSWAGNAEEVSDAINDATEAGIDGIVVHFHTPSDVTIDQVIRNFAEKVIPRITFYQNAE</sequence>
<keyword evidence="1" id="KW-0560">Oxidoreductase</keyword>
<dbReference type="InterPro" id="IPR036661">
    <property type="entry name" value="Luciferase-like_sf"/>
</dbReference>
<accession>A0A382FSG0</accession>
<dbReference type="InterPro" id="IPR011251">
    <property type="entry name" value="Luciferase-like_dom"/>
</dbReference>
<dbReference type="CDD" id="cd01097">
    <property type="entry name" value="Tetrahydromethanopterin_reductase"/>
    <property type="match status" value="1"/>
</dbReference>
<dbReference type="SUPFAM" id="SSF51679">
    <property type="entry name" value="Bacterial luciferase-like"/>
    <property type="match status" value="1"/>
</dbReference>
<dbReference type="Pfam" id="PF00296">
    <property type="entry name" value="Bac_luciferase"/>
    <property type="match status" value="1"/>
</dbReference>
<dbReference type="AlphaFoldDB" id="A0A382FSG0"/>
<dbReference type="EMBL" id="UINC01051411">
    <property type="protein sequence ID" value="SVB65542.1"/>
    <property type="molecule type" value="Genomic_DNA"/>
</dbReference>
<protein>
    <recommendedName>
        <fullName evidence="2">Luciferase-like domain-containing protein</fullName>
    </recommendedName>
</protein>